<accession>A0A2P4Z0R9</accession>
<comment type="caution">
    <text evidence="2">The sequence shown here is derived from an EMBL/GenBank/DDBJ whole genome shotgun (WGS) entry which is preliminary data.</text>
</comment>
<feature type="region of interest" description="Disordered" evidence="1">
    <location>
        <begin position="972"/>
        <end position="1063"/>
    </location>
</feature>
<feature type="compositionally biased region" description="Acidic residues" evidence="1">
    <location>
        <begin position="1031"/>
        <end position="1063"/>
    </location>
</feature>
<dbReference type="EMBL" id="JIBK01000018">
    <property type="protein sequence ID" value="POM83683.1"/>
    <property type="molecule type" value="Genomic_DNA"/>
</dbReference>
<sequence length="1144" mass="126460">MGTKLVSNIKNFIISGRNQNGIKGLVKGSYPNGYRNFGPDLDRMMLPLNKKYVDESKLVDSINEEINSIGGCITSGLGKDNYYISVLKCLVEFIQWDIKKERENYAKYGMFLFLKLLEGYKDHWVDSIRLTAFIRSQSEVWLSKDSAALQHYGKWIILGNMKRNLEKNSHLYYKEFESLSRDGAHIVSTNVNIGQKYPGLSANSLPIKMCTLSSKLVEMLCKCIININNRLESKNDKEKHKLKGYKNGLITGEQSLKPNEVSNKDLIEVTLILEIILLGFLMEGKTFEEESGALISEFLIPSLASLIDSKLILSYCLSFHNVKYYLNEKGPGRSLCDTMEIFREDSNLFFQGDKATINELIESLYLRFLYLIETLSIIFLKEFQEEKAMQQRCSDTISGKVASEIEDDSVSQSTSLNNFNNSNSNNELGLIQRFKVQDRINILPLKFKSLNDKLYSLCYYPYILTSDICLSICRGNSDYTVELITLLTCALRYHTINTSYSEDFQRLFQNADPFFIIDELMVSISGGNDEIPRSILYYETPQYCYSLLRCLHRVLCCCPRIVGISRLVSTLINLIDVILPLYDLNGTLCSRSKNFDGQISTIGNNRGAMTGGDLGKCALLMRNVAFQVMFDIMCILSDTSQVFYVIRVLVKIRDWCGSCLLDLLRRCQRLASQSSEMGNLNKSTLSVNNSQLKSNNNNVVNGLTTAINQKYDKLDLRTRVGATGLIQTLNKKNSELGSINSASEGSKLVQSSSLAGRNSGSVASYNSGNDLSYLNIGGLREFDLEIVNPSFWSASKILEIASINRKWITGQIGNSGNNYISMNFTGGGVAGGGVINGLNGNNISNMSISSGISSGLSSDIIVSSKTTQVIFNRSENMGSNNSGGSGLGGGALRTDVIGGSTKSMPCANTNIIAATTNATANVTNAVTSYTTDFSPSTIAIGVGNVPSSGSSNYGNILSQKAAVIPSSNYCYDYNNEDEENEDYDFDDIDTSSDEDKSVLNFKGNERRRGGGRYKFGGGYVEEDRRGGGGGGEEEEEEEDDDDDDDEDNDDSDNSGGEDGDDDYWEADQKLLELIRLRPTSSIINAQPPTAGILRRTVSSDVSISKGTFSKIGSISSLWTKHNSSPPKALSSMKRVCFAEVAQIY</sequence>
<evidence type="ECO:0000313" key="3">
    <source>
        <dbReference type="Proteomes" id="UP000236928"/>
    </source>
</evidence>
<reference evidence="2 3" key="1">
    <citation type="submission" date="2014-04" db="EMBL/GenBank/DDBJ databases">
        <title>Comparative Genomics of Cryptosporidium Species.</title>
        <authorList>
            <person name="Silva J.C."/>
            <person name="Su Q."/>
            <person name="Chalmers R."/>
            <person name="Chibucos M.C."/>
            <person name="Elwin K."/>
            <person name="Godinez A."/>
            <person name="Guo F."/>
            <person name="Huynh K."/>
            <person name="Orvis J."/>
            <person name="Ott S."/>
            <person name="Sadzewicz L."/>
            <person name="Sengamalay N."/>
            <person name="Shetty A."/>
            <person name="Sun M."/>
            <person name="Tallon L."/>
            <person name="Xiao L."/>
            <person name="Zhang H."/>
            <person name="Fraser C.M."/>
            <person name="Zhu G."/>
            <person name="Kissinger J."/>
            <person name="Widmer G."/>
        </authorList>
    </citation>
    <scope>NUCLEOTIDE SEQUENCE [LARGE SCALE GENOMIC DNA]</scope>
    <source>
        <strain evidence="2 3">UKMEL1</strain>
    </source>
</reference>
<evidence type="ECO:0000256" key="1">
    <source>
        <dbReference type="SAM" id="MobiDB-lite"/>
    </source>
</evidence>
<proteinExistence type="predicted"/>
<feature type="compositionally biased region" description="Basic and acidic residues" evidence="1">
    <location>
        <begin position="993"/>
        <end position="1008"/>
    </location>
</feature>
<gene>
    <name evidence="2" type="ORF">CmeUKMEL1_08620</name>
</gene>
<protein>
    <submittedName>
        <fullName evidence="2">Uncharacterized protein</fullName>
    </submittedName>
</protein>
<dbReference type="Proteomes" id="UP000236928">
    <property type="component" value="Unassembled WGS sequence"/>
</dbReference>
<organism evidence="2 3">
    <name type="scientific">Cryptosporidium meleagridis</name>
    <dbReference type="NCBI Taxonomy" id="93969"/>
    <lineage>
        <taxon>Eukaryota</taxon>
        <taxon>Sar</taxon>
        <taxon>Alveolata</taxon>
        <taxon>Apicomplexa</taxon>
        <taxon>Conoidasida</taxon>
        <taxon>Coccidia</taxon>
        <taxon>Eucoccidiorida</taxon>
        <taxon>Eimeriorina</taxon>
        <taxon>Cryptosporidiidae</taxon>
        <taxon>Cryptosporidium</taxon>
    </lineage>
</organism>
<keyword evidence="3" id="KW-1185">Reference proteome</keyword>
<dbReference type="AlphaFoldDB" id="A0A2P4Z0R9"/>
<name>A0A2P4Z0R9_9CRYT</name>
<evidence type="ECO:0000313" key="2">
    <source>
        <dbReference type="EMBL" id="POM83683.1"/>
    </source>
</evidence>
<dbReference type="VEuPathDB" id="CryptoDB:CmeUKMEL1_08620"/>
<feature type="compositionally biased region" description="Acidic residues" evidence="1">
    <location>
        <begin position="974"/>
        <end position="992"/>
    </location>
</feature>
<dbReference type="OrthoDB" id="344219at2759"/>